<feature type="transmembrane region" description="Helical" evidence="9">
    <location>
        <begin position="963"/>
        <end position="982"/>
    </location>
</feature>
<name>A0A5C3N2E5_9AGAM</name>
<evidence type="ECO:0000259" key="11">
    <source>
        <dbReference type="PROSITE" id="PS50929"/>
    </source>
</evidence>
<dbReference type="PROSITE" id="PS50893">
    <property type="entry name" value="ABC_TRANSPORTER_2"/>
    <property type="match status" value="2"/>
</dbReference>
<evidence type="ECO:0000256" key="4">
    <source>
        <dbReference type="ARBA" id="ARBA00022741"/>
    </source>
</evidence>
<dbReference type="InterPro" id="IPR017871">
    <property type="entry name" value="ABC_transporter-like_CS"/>
</dbReference>
<keyword evidence="5" id="KW-0067">ATP-binding</keyword>
<dbReference type="SMART" id="SM00382">
    <property type="entry name" value="AAA"/>
    <property type="match status" value="2"/>
</dbReference>
<keyword evidence="2" id="KW-0813">Transport</keyword>
<dbReference type="SUPFAM" id="SSF52540">
    <property type="entry name" value="P-loop containing nucleoside triphosphate hydrolases"/>
    <property type="match status" value="2"/>
</dbReference>
<evidence type="ECO:0000256" key="2">
    <source>
        <dbReference type="ARBA" id="ARBA00022448"/>
    </source>
</evidence>
<comment type="subcellular location">
    <subcellularLocation>
        <location evidence="1">Membrane</location>
    </subcellularLocation>
</comment>
<dbReference type="CDD" id="cd18596">
    <property type="entry name" value="ABC_6TM_VMR1_D1_like"/>
    <property type="match status" value="1"/>
</dbReference>
<accession>A0A5C3N2E5</accession>
<dbReference type="GO" id="GO:0005524">
    <property type="term" value="F:ATP binding"/>
    <property type="evidence" value="ECO:0007669"/>
    <property type="project" value="UniProtKB-KW"/>
</dbReference>
<dbReference type="SUPFAM" id="SSF90123">
    <property type="entry name" value="ABC transporter transmembrane region"/>
    <property type="match status" value="2"/>
</dbReference>
<evidence type="ECO:0000256" key="8">
    <source>
        <dbReference type="SAM" id="MobiDB-lite"/>
    </source>
</evidence>
<dbReference type="Gene3D" id="3.40.50.300">
    <property type="entry name" value="P-loop containing nucleotide triphosphate hydrolases"/>
    <property type="match status" value="2"/>
</dbReference>
<organism evidence="12 13">
    <name type="scientific">Heliocybe sulcata</name>
    <dbReference type="NCBI Taxonomy" id="5364"/>
    <lineage>
        <taxon>Eukaryota</taxon>
        <taxon>Fungi</taxon>
        <taxon>Dikarya</taxon>
        <taxon>Basidiomycota</taxon>
        <taxon>Agaricomycotina</taxon>
        <taxon>Agaricomycetes</taxon>
        <taxon>Gloeophyllales</taxon>
        <taxon>Gloeophyllaceae</taxon>
        <taxon>Heliocybe</taxon>
    </lineage>
</organism>
<evidence type="ECO:0000256" key="9">
    <source>
        <dbReference type="SAM" id="Phobius"/>
    </source>
</evidence>
<feature type="transmembrane region" description="Helical" evidence="9">
    <location>
        <begin position="418"/>
        <end position="437"/>
    </location>
</feature>
<dbReference type="CDD" id="cd18604">
    <property type="entry name" value="ABC_6TM_VMR1_D2_like"/>
    <property type="match status" value="1"/>
</dbReference>
<evidence type="ECO:0000259" key="10">
    <source>
        <dbReference type="PROSITE" id="PS50893"/>
    </source>
</evidence>
<feature type="region of interest" description="Disordered" evidence="8">
    <location>
        <begin position="649"/>
        <end position="672"/>
    </location>
</feature>
<keyword evidence="6 9" id="KW-1133">Transmembrane helix</keyword>
<dbReference type="CDD" id="cd03244">
    <property type="entry name" value="ABCC_MRP_domain2"/>
    <property type="match status" value="1"/>
</dbReference>
<keyword evidence="7 9" id="KW-0472">Membrane</keyword>
<dbReference type="CDD" id="cd03250">
    <property type="entry name" value="ABCC_MRP_domain1"/>
    <property type="match status" value="1"/>
</dbReference>
<dbReference type="EMBL" id="ML213514">
    <property type="protein sequence ID" value="TFK50258.1"/>
    <property type="molecule type" value="Genomic_DNA"/>
</dbReference>
<dbReference type="OrthoDB" id="6500128at2759"/>
<sequence length="1618" mass="179872">MPISFPIGSIPAALALALLVARLPLPKSVQRAVNVLKSPFEAFIPLEEAEISLRGEGDATVNDPATRSAAPLWRTVVLSWVALLESLIWLGIACYRIIVAHDIDALELSEALAISASWLYAALKPILVPTPTVPYGLFLLYTAHLAVATVFLASPLYDYNVDDRTLPPTWGLIALASNITLILLLLTVVVHMPLAVPRVGVRKEDIGVSVSPEEYTSLWKWLTFDWVRPLVQRGRRSTLNEEDVWNLSPTMRARVVFAKFQQIQQTSIVYRLWRANSQDFLMDFILTWTTVVCNYAGPFFLKKILSAIEDGPRESLSRAFVFACLSFLAHVLKGESELQHLWYGRRAATRLRTELQAAIYEKALKRKDYSGVVPKDKQGSDTSADNKDGEKPKAGAGIGKIVNLMSSDVERIVTISQILFYIYSAPFEIALGAVFLYELLGWSAFSGFIAFVLAFPVSRWLTQRAVRMRRDLSAAQDKRASAVNELIGAVRFIKFFAWEGRWINRVMEARKNELYWIRRGRINVLLFHALYVLSPVLITLISFFTYVALGNQLNVSTAFTALALYAMIRDPMNIIPIWLLQIADTTVALRRIETYLNEDEVDGGVSSLEEAGDTVAAQRGLAIIEGTFKWNEVEQSPEVVTAQARDHIESTNEGTGETDVQSNPDLSTTGDHDFRLRDIDVTFPEGKLTLITGPTACGKTALLMALLGEMTILSGRISLPKDTSKIDSDGLVHAISYASQSPWLRHQSIKDNILFGHILDQKRYEAVVEACALKPDFEILEDGDATEIGAGGISLSGGQKARVALARAVYAPTKYVLLDDPLSAVDSHTARHIFERLLCGPVLQGRTVLLVTHHVSLVLPGANYVVRLSDGRIDLKGTVEDLRSQGVLDEVWRDIPDTEDVTVEKTEEDLAKEAEQELVGDVKSDDGNASDRKKPRTLVEEEHREAGSVKWHIYQTYLTASSYWTWAVILLLIALNQVLSISEKLWIKVWGEAYPLHQSNIAAFSLQDSKHQTVIGFGPSMTNAIARIPAIHALTAHISRWPDAQQHPMYYIGIYAAISLGTAFVDVGFVVTQLIGSLRASRLLFERLLVTVVRATMRWHDVTPQGRILNRFTKDMDTVDSSLAQSMLSMNIALGGFLAAVLAVTVFFPVFLIPAALLGFIYFHLAVGYLNTGRDLRRMESNSRSPIFSGFQELLQGIVTVRAFSAERRFLQEFLEKMDLTTKMWYAFWMTNRWLSFNFDLLGASAVFVTTLLSLTQYVSAGVAGLCITSAMTFSDRIYWACRYWTALELDLNSVERVVEYLDVPQEPPAFIESNRPPAYWPSSHTSGTMLSVEDLVVKYARDLPPVLHGISFSLKPGERVGLLGRTGSGKSTLAMSLLRFVDPVSGRIVIDGIDISTIGLHDLRSRITFIPQDAALFSGTLRENLDPFNEHSDEECTDVLHRVHMISKSAYNSRVPSRRASVDGTEAEAPVASGDLSPEGTTIVDRKTAVNLETQVSSGGANFSQGQRQLIALARAMLRRSSMIILDEATSSIDFDTDEKIQQTIREEFGGALLLTVAHRLRTVIDYDRLIVLDNGRIAEFDTPYALIKKEDGIFRHMCLRSGMFAELETMAKGSAE</sequence>
<evidence type="ECO:0000256" key="5">
    <source>
        <dbReference type="ARBA" id="ARBA00022840"/>
    </source>
</evidence>
<evidence type="ECO:0000313" key="12">
    <source>
        <dbReference type="EMBL" id="TFK50258.1"/>
    </source>
</evidence>
<feature type="domain" description="ABC transporter" evidence="10">
    <location>
        <begin position="661"/>
        <end position="895"/>
    </location>
</feature>
<feature type="region of interest" description="Disordered" evidence="8">
    <location>
        <begin position="371"/>
        <end position="391"/>
    </location>
</feature>
<gene>
    <name evidence="12" type="ORF">OE88DRAFT_1661936</name>
</gene>
<feature type="transmembrane region" description="Helical" evidence="9">
    <location>
        <begin position="6"/>
        <end position="25"/>
    </location>
</feature>
<dbReference type="Gene3D" id="1.20.1560.10">
    <property type="entry name" value="ABC transporter type 1, transmembrane domain"/>
    <property type="match status" value="2"/>
</dbReference>
<protein>
    <submittedName>
        <fullName evidence="12">P-loop containing nucleoside triphosphate hydrolase protein</fullName>
    </submittedName>
</protein>
<dbReference type="InterPro" id="IPR027417">
    <property type="entry name" value="P-loop_NTPase"/>
</dbReference>
<dbReference type="InterPro" id="IPR036640">
    <property type="entry name" value="ABC1_TM_sf"/>
</dbReference>
<dbReference type="InterPro" id="IPR011527">
    <property type="entry name" value="ABC1_TM_dom"/>
</dbReference>
<dbReference type="STRING" id="5364.A0A5C3N2E5"/>
<evidence type="ECO:0000256" key="7">
    <source>
        <dbReference type="ARBA" id="ARBA00023136"/>
    </source>
</evidence>
<evidence type="ECO:0000256" key="3">
    <source>
        <dbReference type="ARBA" id="ARBA00022692"/>
    </source>
</evidence>
<keyword evidence="4" id="KW-0547">Nucleotide-binding</keyword>
<evidence type="ECO:0000256" key="1">
    <source>
        <dbReference type="ARBA" id="ARBA00004370"/>
    </source>
</evidence>
<dbReference type="PROSITE" id="PS50929">
    <property type="entry name" value="ABC_TM1F"/>
    <property type="match status" value="2"/>
</dbReference>
<keyword evidence="13" id="KW-1185">Reference proteome</keyword>
<dbReference type="GO" id="GO:0016020">
    <property type="term" value="C:membrane"/>
    <property type="evidence" value="ECO:0007669"/>
    <property type="project" value="UniProtKB-SubCell"/>
</dbReference>
<feature type="transmembrane region" description="Helical" evidence="9">
    <location>
        <begin position="1132"/>
        <end position="1165"/>
    </location>
</feature>
<feature type="transmembrane region" description="Helical" evidence="9">
    <location>
        <begin position="1225"/>
        <end position="1249"/>
    </location>
</feature>
<feature type="compositionally biased region" description="Polar residues" evidence="8">
    <location>
        <begin position="651"/>
        <end position="669"/>
    </location>
</feature>
<dbReference type="InterPro" id="IPR003593">
    <property type="entry name" value="AAA+_ATPase"/>
</dbReference>
<dbReference type="PANTHER" id="PTHR24223:SF415">
    <property type="entry name" value="FI20190P1"/>
    <property type="match status" value="1"/>
</dbReference>
<reference evidence="12 13" key="1">
    <citation type="journal article" date="2019" name="Nat. Ecol. Evol.">
        <title>Megaphylogeny resolves global patterns of mushroom evolution.</title>
        <authorList>
            <person name="Varga T."/>
            <person name="Krizsan K."/>
            <person name="Foldi C."/>
            <person name="Dima B."/>
            <person name="Sanchez-Garcia M."/>
            <person name="Sanchez-Ramirez S."/>
            <person name="Szollosi G.J."/>
            <person name="Szarkandi J.G."/>
            <person name="Papp V."/>
            <person name="Albert L."/>
            <person name="Andreopoulos W."/>
            <person name="Angelini C."/>
            <person name="Antonin V."/>
            <person name="Barry K.W."/>
            <person name="Bougher N.L."/>
            <person name="Buchanan P."/>
            <person name="Buyck B."/>
            <person name="Bense V."/>
            <person name="Catcheside P."/>
            <person name="Chovatia M."/>
            <person name="Cooper J."/>
            <person name="Damon W."/>
            <person name="Desjardin D."/>
            <person name="Finy P."/>
            <person name="Geml J."/>
            <person name="Haridas S."/>
            <person name="Hughes K."/>
            <person name="Justo A."/>
            <person name="Karasinski D."/>
            <person name="Kautmanova I."/>
            <person name="Kiss B."/>
            <person name="Kocsube S."/>
            <person name="Kotiranta H."/>
            <person name="LaButti K.M."/>
            <person name="Lechner B.E."/>
            <person name="Liimatainen K."/>
            <person name="Lipzen A."/>
            <person name="Lukacs Z."/>
            <person name="Mihaltcheva S."/>
            <person name="Morgado L.N."/>
            <person name="Niskanen T."/>
            <person name="Noordeloos M.E."/>
            <person name="Ohm R.A."/>
            <person name="Ortiz-Santana B."/>
            <person name="Ovrebo C."/>
            <person name="Racz N."/>
            <person name="Riley R."/>
            <person name="Savchenko A."/>
            <person name="Shiryaev A."/>
            <person name="Soop K."/>
            <person name="Spirin V."/>
            <person name="Szebenyi C."/>
            <person name="Tomsovsky M."/>
            <person name="Tulloss R.E."/>
            <person name="Uehling J."/>
            <person name="Grigoriev I.V."/>
            <person name="Vagvolgyi C."/>
            <person name="Papp T."/>
            <person name="Martin F.M."/>
            <person name="Miettinen O."/>
            <person name="Hibbett D.S."/>
            <person name="Nagy L.G."/>
        </authorList>
    </citation>
    <scope>NUCLEOTIDE SEQUENCE [LARGE SCALE GENOMIC DNA]</scope>
    <source>
        <strain evidence="12 13">OMC1185</strain>
    </source>
</reference>
<dbReference type="PANTHER" id="PTHR24223">
    <property type="entry name" value="ATP-BINDING CASSETTE SUB-FAMILY C"/>
    <property type="match status" value="1"/>
</dbReference>
<feature type="transmembrane region" description="Helical" evidence="9">
    <location>
        <begin position="443"/>
        <end position="462"/>
    </location>
</feature>
<feature type="region of interest" description="Disordered" evidence="8">
    <location>
        <begin position="915"/>
        <end position="941"/>
    </location>
</feature>
<dbReference type="Pfam" id="PF00664">
    <property type="entry name" value="ABC_membrane"/>
    <property type="match status" value="2"/>
</dbReference>
<feature type="transmembrane region" description="Helical" evidence="9">
    <location>
        <begin position="169"/>
        <end position="194"/>
    </location>
</feature>
<keyword evidence="12" id="KW-0378">Hydrolase</keyword>
<feature type="region of interest" description="Disordered" evidence="8">
    <location>
        <begin position="1458"/>
        <end position="1478"/>
    </location>
</feature>
<dbReference type="Pfam" id="PF00005">
    <property type="entry name" value="ABC_tran"/>
    <property type="match status" value="2"/>
</dbReference>
<proteinExistence type="predicted"/>
<dbReference type="GO" id="GO:0140359">
    <property type="term" value="F:ABC-type transporter activity"/>
    <property type="evidence" value="ECO:0007669"/>
    <property type="project" value="InterPro"/>
</dbReference>
<feature type="domain" description="ABC transmembrane type-1" evidence="11">
    <location>
        <begin position="1051"/>
        <end position="1290"/>
    </location>
</feature>
<feature type="transmembrane region" description="Helical" evidence="9">
    <location>
        <begin position="135"/>
        <end position="157"/>
    </location>
</feature>
<dbReference type="InterPro" id="IPR050173">
    <property type="entry name" value="ABC_transporter_C-like"/>
</dbReference>
<dbReference type="GO" id="GO:0016887">
    <property type="term" value="F:ATP hydrolysis activity"/>
    <property type="evidence" value="ECO:0007669"/>
    <property type="project" value="InterPro"/>
</dbReference>
<dbReference type="InterPro" id="IPR003439">
    <property type="entry name" value="ABC_transporter-like_ATP-bd"/>
</dbReference>
<feature type="transmembrane region" description="Helical" evidence="9">
    <location>
        <begin position="524"/>
        <end position="546"/>
    </location>
</feature>
<feature type="transmembrane region" description="Helical" evidence="9">
    <location>
        <begin position="1049"/>
        <end position="1075"/>
    </location>
</feature>
<keyword evidence="3 9" id="KW-0812">Transmembrane</keyword>
<feature type="domain" description="ABC transmembrane type-1" evidence="11">
    <location>
        <begin position="284"/>
        <end position="584"/>
    </location>
</feature>
<dbReference type="PROSITE" id="PS00211">
    <property type="entry name" value="ABC_TRANSPORTER_1"/>
    <property type="match status" value="2"/>
</dbReference>
<dbReference type="Proteomes" id="UP000305948">
    <property type="component" value="Unassembled WGS sequence"/>
</dbReference>
<evidence type="ECO:0000256" key="6">
    <source>
        <dbReference type="ARBA" id="ARBA00022989"/>
    </source>
</evidence>
<evidence type="ECO:0000313" key="13">
    <source>
        <dbReference type="Proteomes" id="UP000305948"/>
    </source>
</evidence>
<feature type="domain" description="ABC transporter" evidence="10">
    <location>
        <begin position="1331"/>
        <end position="1601"/>
    </location>
</feature>
<feature type="transmembrane region" description="Helical" evidence="9">
    <location>
        <begin position="77"/>
        <end position="99"/>
    </location>
</feature>
<feature type="transmembrane region" description="Helical" evidence="9">
    <location>
        <begin position="105"/>
        <end position="123"/>
    </location>
</feature>